<dbReference type="FunFam" id="1.10.287.950:FF:000001">
    <property type="entry name" value="Methyl-accepting chemotaxis sensory transducer"/>
    <property type="match status" value="1"/>
</dbReference>
<keyword evidence="2 4" id="KW-0807">Transducer</keyword>
<dbReference type="GO" id="GO:0004888">
    <property type="term" value="F:transmembrane signaling receptor activity"/>
    <property type="evidence" value="ECO:0007669"/>
    <property type="project" value="InterPro"/>
</dbReference>
<dbReference type="InterPro" id="IPR003660">
    <property type="entry name" value="HAMP_dom"/>
</dbReference>
<evidence type="ECO:0000313" key="10">
    <source>
        <dbReference type="Proteomes" id="UP000503840"/>
    </source>
</evidence>
<dbReference type="PROSITE" id="PS50111">
    <property type="entry name" value="CHEMOTAXIS_TRANSDUC_2"/>
    <property type="match status" value="1"/>
</dbReference>
<feature type="coiled-coil region" evidence="5">
    <location>
        <begin position="374"/>
        <end position="415"/>
    </location>
</feature>
<evidence type="ECO:0000313" key="9">
    <source>
        <dbReference type="EMBL" id="GFM31685.1"/>
    </source>
</evidence>
<gene>
    <name evidence="9" type="ORF">DSM101010T_00500</name>
</gene>
<dbReference type="Proteomes" id="UP000503840">
    <property type="component" value="Unassembled WGS sequence"/>
</dbReference>
<feature type="transmembrane region" description="Helical" evidence="6">
    <location>
        <begin position="12"/>
        <end position="34"/>
    </location>
</feature>
<evidence type="ECO:0000256" key="4">
    <source>
        <dbReference type="PROSITE-ProRule" id="PRU00284"/>
    </source>
</evidence>
<dbReference type="RefSeq" id="WP_174403396.1">
    <property type="nucleotide sequence ID" value="NZ_BLVO01000001.1"/>
</dbReference>
<dbReference type="GO" id="GO:0006935">
    <property type="term" value="P:chemotaxis"/>
    <property type="evidence" value="ECO:0007669"/>
    <property type="project" value="InterPro"/>
</dbReference>
<dbReference type="SUPFAM" id="SSF58104">
    <property type="entry name" value="Methyl-accepting chemotaxis protein (MCP) signaling domain"/>
    <property type="match status" value="1"/>
</dbReference>
<dbReference type="InterPro" id="IPR004089">
    <property type="entry name" value="MCPsignal_dom"/>
</dbReference>
<dbReference type="GO" id="GO:0007165">
    <property type="term" value="P:signal transduction"/>
    <property type="evidence" value="ECO:0007669"/>
    <property type="project" value="UniProtKB-KW"/>
</dbReference>
<feature type="coiled-coil region" evidence="5">
    <location>
        <begin position="682"/>
        <end position="709"/>
    </location>
</feature>
<dbReference type="GO" id="GO:0016020">
    <property type="term" value="C:membrane"/>
    <property type="evidence" value="ECO:0007669"/>
    <property type="project" value="UniProtKB-SubCell"/>
</dbReference>
<keyword evidence="6" id="KW-1133">Transmembrane helix</keyword>
<evidence type="ECO:0000256" key="6">
    <source>
        <dbReference type="SAM" id="Phobius"/>
    </source>
</evidence>
<reference evidence="9 10" key="1">
    <citation type="submission" date="2020-05" db="EMBL/GenBank/DDBJ databases">
        <title>Draft genome sequence of Desulfovibrio sp. strain HN2T.</title>
        <authorList>
            <person name="Ueno A."/>
            <person name="Tamazawa S."/>
            <person name="Tamamura S."/>
            <person name="Murakami T."/>
            <person name="Kiyama T."/>
            <person name="Inomata H."/>
            <person name="Amano Y."/>
            <person name="Miyakawa K."/>
            <person name="Tamaki H."/>
            <person name="Naganuma T."/>
            <person name="Kaneko K."/>
        </authorList>
    </citation>
    <scope>NUCLEOTIDE SEQUENCE [LARGE SCALE GENOMIC DNA]</scope>
    <source>
        <strain evidence="9 10">HN2</strain>
    </source>
</reference>
<protein>
    <recommendedName>
        <fullName evidence="11">Methyl-accepting chemotaxis protein</fullName>
    </recommendedName>
</protein>
<dbReference type="SMART" id="SM00304">
    <property type="entry name" value="HAMP"/>
    <property type="match status" value="2"/>
</dbReference>
<keyword evidence="6" id="KW-0812">Transmembrane</keyword>
<feature type="coiled-coil region" evidence="5">
    <location>
        <begin position="107"/>
        <end position="134"/>
    </location>
</feature>
<evidence type="ECO:0008006" key="11">
    <source>
        <dbReference type="Google" id="ProtNLM"/>
    </source>
</evidence>
<dbReference type="Gene3D" id="1.10.287.950">
    <property type="entry name" value="Methyl-accepting chemotaxis protein"/>
    <property type="match status" value="1"/>
</dbReference>
<dbReference type="AlphaFoldDB" id="A0A7J0BEV6"/>
<dbReference type="Pfam" id="PF00672">
    <property type="entry name" value="HAMP"/>
    <property type="match status" value="1"/>
</dbReference>
<evidence type="ECO:0000256" key="3">
    <source>
        <dbReference type="ARBA" id="ARBA00029447"/>
    </source>
</evidence>
<dbReference type="PANTHER" id="PTHR32089:SF112">
    <property type="entry name" value="LYSOZYME-LIKE PROTEIN-RELATED"/>
    <property type="match status" value="1"/>
</dbReference>
<dbReference type="InterPro" id="IPR004090">
    <property type="entry name" value="Chemotax_Me-accpt_rcpt"/>
</dbReference>
<dbReference type="PROSITE" id="PS50885">
    <property type="entry name" value="HAMP"/>
    <property type="match status" value="1"/>
</dbReference>
<dbReference type="Gene3D" id="6.10.340.10">
    <property type="match status" value="1"/>
</dbReference>
<dbReference type="CDD" id="cd11386">
    <property type="entry name" value="MCP_signal"/>
    <property type="match status" value="1"/>
</dbReference>
<evidence type="ECO:0000256" key="5">
    <source>
        <dbReference type="SAM" id="Coils"/>
    </source>
</evidence>
<evidence type="ECO:0000256" key="1">
    <source>
        <dbReference type="ARBA" id="ARBA00004370"/>
    </source>
</evidence>
<proteinExistence type="inferred from homology"/>
<dbReference type="CDD" id="cd06225">
    <property type="entry name" value="HAMP"/>
    <property type="match status" value="1"/>
</dbReference>
<comment type="caution">
    <text evidence="9">The sequence shown here is derived from an EMBL/GenBank/DDBJ whole genome shotgun (WGS) entry which is preliminary data.</text>
</comment>
<comment type="similarity">
    <text evidence="3">Belongs to the methyl-accepting chemotaxis (MCP) protein family.</text>
</comment>
<dbReference type="PRINTS" id="PR00260">
    <property type="entry name" value="CHEMTRNSDUCR"/>
</dbReference>
<sequence length="711" mass="75671">MLKNLKLSAKIGGGYSLLVLITCILGIVGITSMWRVEDKAKLMAHAYVPEVVIINELERNVLLTMYSMRGYSLSDNPVYLKEGQDYLTKVREGIRKAENLITEQPALSKLRDGLGKLKANMDTYENLMNETEQASTGILDARKDMDKEAGIFSAKMDALLGGQQSKLTQEIAFGASQDALTERHKKITIYTAISDTLYQTRILAFKAFAARNSKQFELARANFQGLGDLFEELLPLTHIPADVEHLKEARAAAGNYQNAVLKVADNIRKLEEINVIRSQTADKVVAASAAISQAGLSQTETIAVDADESLGVAASILLWGLGLAVALAIGIALPLTRSITAPLGRVVGFAEAVAKGNLNAALSEHRGDELGKLADAIRSMVASLKERIEEAAHKSEAADAAAREAQEAMRTAEAAGKKAEAGRASILQAAEQLQQVVEVVTSASEELSAQIDQSSKGADIQTQRAGEAATAMEQMTASVIEVASNAAAASQSAETTRLKAQAGSGVVQQAVREINQVQQQSTIVKNDMTQLDKQAESIGQIMNVISDIADQTNLLALNAAIEAARAGEAGRGFAVVADEVRKLAEKTMTATKEVGDAIKGIQSGTRQTAANLDLTVKTIGEATRLATESGHSLDEILHLVEDVASQVQTIATAAEEQSAASEQISHSVEEVNTISSETSQAMNQASEAVAELANQAQRLKELIDNMLAGGR</sequence>
<dbReference type="PANTHER" id="PTHR32089">
    <property type="entry name" value="METHYL-ACCEPTING CHEMOTAXIS PROTEIN MCPB"/>
    <property type="match status" value="1"/>
</dbReference>
<evidence type="ECO:0000259" key="7">
    <source>
        <dbReference type="PROSITE" id="PS50111"/>
    </source>
</evidence>
<dbReference type="Pfam" id="PF00015">
    <property type="entry name" value="MCPsignal"/>
    <property type="match status" value="1"/>
</dbReference>
<feature type="domain" description="Methyl-accepting transducer" evidence="7">
    <location>
        <begin position="436"/>
        <end position="672"/>
    </location>
</feature>
<keyword evidence="6" id="KW-0472">Membrane</keyword>
<dbReference type="SMART" id="SM00283">
    <property type="entry name" value="MA"/>
    <property type="match status" value="1"/>
</dbReference>
<name>A0A7J0BEV6_9BACT</name>
<feature type="domain" description="HAMP" evidence="8">
    <location>
        <begin position="337"/>
        <end position="389"/>
    </location>
</feature>
<organism evidence="9 10">
    <name type="scientific">Desulfovibrio subterraneus</name>
    <dbReference type="NCBI Taxonomy" id="2718620"/>
    <lineage>
        <taxon>Bacteria</taxon>
        <taxon>Pseudomonadati</taxon>
        <taxon>Thermodesulfobacteriota</taxon>
        <taxon>Desulfovibrionia</taxon>
        <taxon>Desulfovibrionales</taxon>
        <taxon>Desulfovibrionaceae</taxon>
        <taxon>Desulfovibrio</taxon>
    </lineage>
</organism>
<keyword evidence="5" id="KW-0175">Coiled coil</keyword>
<evidence type="ECO:0000256" key="2">
    <source>
        <dbReference type="ARBA" id="ARBA00023224"/>
    </source>
</evidence>
<dbReference type="EMBL" id="BLVO01000001">
    <property type="protein sequence ID" value="GFM31685.1"/>
    <property type="molecule type" value="Genomic_DNA"/>
</dbReference>
<accession>A0A7J0BEV6</accession>
<comment type="subcellular location">
    <subcellularLocation>
        <location evidence="1">Membrane</location>
    </subcellularLocation>
</comment>
<evidence type="ECO:0000259" key="8">
    <source>
        <dbReference type="PROSITE" id="PS50885"/>
    </source>
</evidence>
<keyword evidence="10" id="KW-1185">Reference proteome</keyword>